<dbReference type="InterPro" id="IPR013131">
    <property type="entry name" value="Mannitol_DH_N"/>
</dbReference>
<evidence type="ECO:0000259" key="4">
    <source>
        <dbReference type="Pfam" id="PF08125"/>
    </source>
</evidence>
<protein>
    <submittedName>
        <fullName evidence="5">Mannitol dehydrogenase family protein</fullName>
        <ecNumber evidence="5">1.1.1.-</ecNumber>
    </submittedName>
</protein>
<dbReference type="InterPro" id="IPR008927">
    <property type="entry name" value="6-PGluconate_DH-like_C_sf"/>
</dbReference>
<dbReference type="Pfam" id="PF01232">
    <property type="entry name" value="Mannitol_dh"/>
    <property type="match status" value="1"/>
</dbReference>
<proteinExistence type="predicted"/>
<dbReference type="InterPro" id="IPR036291">
    <property type="entry name" value="NAD(P)-bd_dom_sf"/>
</dbReference>
<dbReference type="PANTHER" id="PTHR43362">
    <property type="entry name" value="MANNITOL DEHYDROGENASE DSF1-RELATED"/>
    <property type="match status" value="1"/>
</dbReference>
<sequence>MTRVERIDARRTPATSGIVHLGLGAFHRAHQAVYVQQCIDAGAVDWGITSVNLRGNHALVEQLRRQGHRYHVAEYRDRGQAALREISAIRETLFTGRGAGTGDITDDLEVLLARLAAPETRIVTLTVTEKGYCLNPAAGTLNADDPAVQADLASPQAPRSVPGLLVEALWRRRVAGIAPFAVLSCDNMPDNGRRTRAAVIELARELQARGAEPMAGWIADAVAFPSSMVDRIVPAMDAKAREKLAALNRDDPAAVICEAFSQWVVEDDFPLGRPDWAPHGVTMVADVTPFETMKLRMLNGSHSLLAYVGVLAGFTTVAEAIREPAMATLIGHYMRREAAPTLATPEGVDLAQYEARLLARFGNDSLDHRLQQIAMDGSQKLPQRWLSVAGCQLFETPADTPAVDVVAFGVAAWIRYTAGRDCHGNRFTVDDPSAARLADLHTRHPQAQARVDAVLALDDIFSPALAAHAGFRDRVVAALTAIEDHGMTAALNRFAATLDRT</sequence>
<dbReference type="PANTHER" id="PTHR43362:SF1">
    <property type="entry name" value="MANNITOL DEHYDROGENASE 2-RELATED"/>
    <property type="match status" value="1"/>
</dbReference>
<dbReference type="InterPro" id="IPR050988">
    <property type="entry name" value="Mannitol_DH/Oxidoreductase"/>
</dbReference>
<feature type="domain" description="Mannitol dehydrogenase C-terminal" evidence="4">
    <location>
        <begin position="286"/>
        <end position="482"/>
    </location>
</feature>
<name>A0ABV7EKR1_9GAMM</name>
<dbReference type="Pfam" id="PF08125">
    <property type="entry name" value="Mannitol_dh_C"/>
    <property type="match status" value="1"/>
</dbReference>
<dbReference type="Proteomes" id="UP001595462">
    <property type="component" value="Unassembled WGS sequence"/>
</dbReference>
<keyword evidence="2" id="KW-0520">NAD</keyword>
<dbReference type="Gene3D" id="3.40.50.720">
    <property type="entry name" value="NAD(P)-binding Rossmann-like Domain"/>
    <property type="match status" value="1"/>
</dbReference>
<dbReference type="EC" id="1.1.1.-" evidence="5"/>
<accession>A0ABV7EKR1</accession>
<keyword evidence="1 5" id="KW-0560">Oxidoreductase</keyword>
<dbReference type="Gene3D" id="1.10.1040.10">
    <property type="entry name" value="N-(1-d-carboxylethyl)-l-norvaline Dehydrogenase, domain 2"/>
    <property type="match status" value="1"/>
</dbReference>
<dbReference type="InterPro" id="IPR013328">
    <property type="entry name" value="6PGD_dom2"/>
</dbReference>
<keyword evidence="6" id="KW-1185">Reference proteome</keyword>
<organism evidence="5 6">
    <name type="scientific">Salinisphaera aquimarina</name>
    <dbReference type="NCBI Taxonomy" id="2094031"/>
    <lineage>
        <taxon>Bacteria</taxon>
        <taxon>Pseudomonadati</taxon>
        <taxon>Pseudomonadota</taxon>
        <taxon>Gammaproteobacteria</taxon>
        <taxon>Salinisphaerales</taxon>
        <taxon>Salinisphaeraceae</taxon>
        <taxon>Salinisphaera</taxon>
    </lineage>
</organism>
<dbReference type="SUPFAM" id="SSF51735">
    <property type="entry name" value="NAD(P)-binding Rossmann-fold domains"/>
    <property type="match status" value="1"/>
</dbReference>
<dbReference type="InterPro" id="IPR023027">
    <property type="entry name" value="Mannitol_DH_CS"/>
</dbReference>
<evidence type="ECO:0000313" key="5">
    <source>
        <dbReference type="EMBL" id="MFC3102486.1"/>
    </source>
</evidence>
<evidence type="ECO:0000256" key="1">
    <source>
        <dbReference type="ARBA" id="ARBA00023002"/>
    </source>
</evidence>
<dbReference type="PROSITE" id="PS00974">
    <property type="entry name" value="MANNITOL_DHGENASE"/>
    <property type="match status" value="1"/>
</dbReference>
<dbReference type="PRINTS" id="PR00084">
    <property type="entry name" value="MTLDHDRGNASE"/>
</dbReference>
<dbReference type="SUPFAM" id="SSF48179">
    <property type="entry name" value="6-phosphogluconate dehydrogenase C-terminal domain-like"/>
    <property type="match status" value="1"/>
</dbReference>
<dbReference type="InterPro" id="IPR000669">
    <property type="entry name" value="Mannitol_DH"/>
</dbReference>
<dbReference type="EMBL" id="JBHRSS010000001">
    <property type="protein sequence ID" value="MFC3102486.1"/>
    <property type="molecule type" value="Genomic_DNA"/>
</dbReference>
<evidence type="ECO:0000313" key="6">
    <source>
        <dbReference type="Proteomes" id="UP001595462"/>
    </source>
</evidence>
<dbReference type="InterPro" id="IPR013118">
    <property type="entry name" value="Mannitol_DH_C"/>
</dbReference>
<evidence type="ECO:0000256" key="2">
    <source>
        <dbReference type="ARBA" id="ARBA00023027"/>
    </source>
</evidence>
<gene>
    <name evidence="5" type="ORF">ACFOSU_01110</name>
</gene>
<feature type="domain" description="Mannitol dehydrogenase N-terminal" evidence="3">
    <location>
        <begin position="17"/>
        <end position="276"/>
    </location>
</feature>
<reference evidence="6" key="1">
    <citation type="journal article" date="2019" name="Int. J. Syst. Evol. Microbiol.">
        <title>The Global Catalogue of Microorganisms (GCM) 10K type strain sequencing project: providing services to taxonomists for standard genome sequencing and annotation.</title>
        <authorList>
            <consortium name="The Broad Institute Genomics Platform"/>
            <consortium name="The Broad Institute Genome Sequencing Center for Infectious Disease"/>
            <person name="Wu L."/>
            <person name="Ma J."/>
        </authorList>
    </citation>
    <scope>NUCLEOTIDE SEQUENCE [LARGE SCALE GENOMIC DNA]</scope>
    <source>
        <strain evidence="6">KCTC 52640</strain>
    </source>
</reference>
<dbReference type="GO" id="GO:0016491">
    <property type="term" value="F:oxidoreductase activity"/>
    <property type="evidence" value="ECO:0007669"/>
    <property type="project" value="UniProtKB-KW"/>
</dbReference>
<evidence type="ECO:0000259" key="3">
    <source>
        <dbReference type="Pfam" id="PF01232"/>
    </source>
</evidence>
<dbReference type="RefSeq" id="WP_380685599.1">
    <property type="nucleotide sequence ID" value="NZ_JBHRSS010000001.1"/>
</dbReference>
<comment type="caution">
    <text evidence="5">The sequence shown here is derived from an EMBL/GenBank/DDBJ whole genome shotgun (WGS) entry which is preliminary data.</text>
</comment>